<feature type="region of interest" description="Disordered" evidence="1">
    <location>
        <begin position="1"/>
        <end position="24"/>
    </location>
</feature>
<evidence type="ECO:0000313" key="3">
    <source>
        <dbReference type="Proteomes" id="UP000076858"/>
    </source>
</evidence>
<keyword evidence="3" id="KW-1185">Reference proteome</keyword>
<name>A0A164WFY8_9CRUS</name>
<accession>A0A164WFY8</accession>
<dbReference type="EMBL" id="LRGB01001253">
    <property type="protein sequence ID" value="KZS13228.1"/>
    <property type="molecule type" value="Genomic_DNA"/>
</dbReference>
<dbReference type="AlphaFoldDB" id="A0A164WFY8"/>
<sequence>MRLKKPNNKKKRYAKEMGSNEKTETSTVFSFSIGSCSSVPRPSPQAFGVALESTCFVL</sequence>
<protein>
    <submittedName>
        <fullName evidence="2">Uncharacterized protein</fullName>
    </submittedName>
</protein>
<reference evidence="2 3" key="1">
    <citation type="submission" date="2016-03" db="EMBL/GenBank/DDBJ databases">
        <title>EvidentialGene: Evidence-directed Construction of Genes on Genomes.</title>
        <authorList>
            <person name="Gilbert D.G."/>
            <person name="Choi J.-H."/>
            <person name="Mockaitis K."/>
            <person name="Colbourne J."/>
            <person name="Pfrender M."/>
        </authorList>
    </citation>
    <scope>NUCLEOTIDE SEQUENCE [LARGE SCALE GENOMIC DNA]</scope>
    <source>
        <strain evidence="2 3">Xinb3</strain>
        <tissue evidence="2">Complete organism</tissue>
    </source>
</reference>
<evidence type="ECO:0000256" key="1">
    <source>
        <dbReference type="SAM" id="MobiDB-lite"/>
    </source>
</evidence>
<feature type="compositionally biased region" description="Basic residues" evidence="1">
    <location>
        <begin position="1"/>
        <end position="13"/>
    </location>
</feature>
<gene>
    <name evidence="2" type="ORF">APZ42_021715</name>
</gene>
<feature type="compositionally biased region" description="Basic and acidic residues" evidence="1">
    <location>
        <begin position="14"/>
        <end position="24"/>
    </location>
</feature>
<evidence type="ECO:0000313" key="2">
    <source>
        <dbReference type="EMBL" id="KZS13228.1"/>
    </source>
</evidence>
<organism evidence="2 3">
    <name type="scientific">Daphnia magna</name>
    <dbReference type="NCBI Taxonomy" id="35525"/>
    <lineage>
        <taxon>Eukaryota</taxon>
        <taxon>Metazoa</taxon>
        <taxon>Ecdysozoa</taxon>
        <taxon>Arthropoda</taxon>
        <taxon>Crustacea</taxon>
        <taxon>Branchiopoda</taxon>
        <taxon>Diplostraca</taxon>
        <taxon>Cladocera</taxon>
        <taxon>Anomopoda</taxon>
        <taxon>Daphniidae</taxon>
        <taxon>Daphnia</taxon>
    </lineage>
</organism>
<comment type="caution">
    <text evidence="2">The sequence shown here is derived from an EMBL/GenBank/DDBJ whole genome shotgun (WGS) entry which is preliminary data.</text>
</comment>
<dbReference type="Proteomes" id="UP000076858">
    <property type="component" value="Unassembled WGS sequence"/>
</dbReference>
<proteinExistence type="predicted"/>